<sequence length="384" mass="41277">MKNLEEQLARRRRAQLYRERLILDSPQGVELRVDEETLLAFCSNDYLGLANHPEVIAAFKRGAERYGVGAGASHLVSGHSRAHHALEEELAEFVGAERALLFSTGYMANLGVAAALAERHSVIFEDRLNHASLIDAARLTQAKVRRYPHADGARLAALMAEAKNVALIMTDAVFSMDGDIAPLADLVRLAAEHGARLLADDAHGLGVLGANGRGTFEQLSVPLAPPAILMGTLGKAFGTFGAFVAGEAALVETLIQHARTYIYTTALPPAVAEATRASLKLVTAESWRRERLRALVARFREGAQELGFALAAAETPIQPLIMGESERALAASRTLRARGILVPAIRPPTVPEGSARLRVTFCANHTEAQVDRLLDALNAIRTAA</sequence>
<feature type="binding site" evidence="9">
    <location>
        <position position="203"/>
    </location>
    <ligand>
        <name>pyridoxal 5'-phosphate</name>
        <dbReference type="ChEBI" id="CHEBI:597326"/>
    </ligand>
</feature>
<feature type="binding site" evidence="9">
    <location>
        <position position="130"/>
    </location>
    <ligand>
        <name>substrate</name>
    </ligand>
</feature>
<evidence type="ECO:0000256" key="5">
    <source>
        <dbReference type="ARBA" id="ARBA00022679"/>
    </source>
</evidence>
<dbReference type="HAMAP" id="MF_01693">
    <property type="entry name" value="BioF_aminotrans_2"/>
    <property type="match status" value="1"/>
</dbReference>
<dbReference type="STRING" id="1817760.A2151_08125"/>
<evidence type="ECO:0000256" key="3">
    <source>
        <dbReference type="ARBA" id="ARBA00010008"/>
    </source>
</evidence>
<dbReference type="EC" id="2.3.1.47" evidence="9"/>
<keyword evidence="6 9" id="KW-0093">Biotin biosynthesis</keyword>
<name>A0A1F6TVM7_9PROT</name>
<dbReference type="NCBIfam" id="TIGR00858">
    <property type="entry name" value="bioF"/>
    <property type="match status" value="1"/>
</dbReference>
<comment type="subunit">
    <text evidence="4 9">Homodimer.</text>
</comment>
<proteinExistence type="inferred from homology"/>
<evidence type="ECO:0000313" key="13">
    <source>
        <dbReference type="Proteomes" id="UP000178885"/>
    </source>
</evidence>
<dbReference type="PANTHER" id="PTHR13693:SF100">
    <property type="entry name" value="8-AMINO-7-OXONONANOATE SYNTHASE"/>
    <property type="match status" value="1"/>
</dbReference>
<feature type="binding site" evidence="9">
    <location>
        <position position="175"/>
    </location>
    <ligand>
        <name>pyridoxal 5'-phosphate</name>
        <dbReference type="ChEBI" id="CHEBI:597326"/>
    </ligand>
</feature>
<comment type="caution">
    <text evidence="12">The sequence shown here is derived from an EMBL/GenBank/DDBJ whole genome shotgun (WGS) entry which is preliminary data.</text>
</comment>
<feature type="binding site" evidence="9">
    <location>
        <position position="349"/>
    </location>
    <ligand>
        <name>substrate</name>
    </ligand>
</feature>
<feature type="domain" description="Aminotransferase class I/classII large" evidence="11">
    <location>
        <begin position="38"/>
        <end position="377"/>
    </location>
</feature>
<keyword evidence="5 9" id="KW-0808">Transferase</keyword>
<gene>
    <name evidence="9" type="primary">bioF</name>
    <name evidence="12" type="ORF">A2151_08125</name>
</gene>
<dbReference type="InterPro" id="IPR001917">
    <property type="entry name" value="Aminotrans_II_pyridoxalP_BS"/>
</dbReference>
<dbReference type="CDD" id="cd06454">
    <property type="entry name" value="KBL_like"/>
    <property type="match status" value="1"/>
</dbReference>
<comment type="cofactor">
    <cofactor evidence="1 9 10">
        <name>pyridoxal 5'-phosphate</name>
        <dbReference type="ChEBI" id="CHEBI:597326"/>
    </cofactor>
</comment>
<evidence type="ECO:0000313" key="12">
    <source>
        <dbReference type="EMBL" id="OGI49171.1"/>
    </source>
</evidence>
<dbReference type="InterPro" id="IPR050087">
    <property type="entry name" value="AON_synthase_class-II"/>
</dbReference>
<dbReference type="GO" id="GO:0009102">
    <property type="term" value="P:biotin biosynthetic process"/>
    <property type="evidence" value="ECO:0007669"/>
    <property type="project" value="UniProtKB-UniRule"/>
</dbReference>
<comment type="catalytic activity">
    <reaction evidence="8 9">
        <text>6-carboxyhexanoyl-[ACP] + L-alanine + H(+) = (8S)-8-amino-7-oxononanoate + holo-[ACP] + CO2</text>
        <dbReference type="Rhea" id="RHEA:42288"/>
        <dbReference type="Rhea" id="RHEA-COMP:9685"/>
        <dbReference type="Rhea" id="RHEA-COMP:9955"/>
        <dbReference type="ChEBI" id="CHEBI:15378"/>
        <dbReference type="ChEBI" id="CHEBI:16526"/>
        <dbReference type="ChEBI" id="CHEBI:57972"/>
        <dbReference type="ChEBI" id="CHEBI:64479"/>
        <dbReference type="ChEBI" id="CHEBI:78846"/>
        <dbReference type="ChEBI" id="CHEBI:149468"/>
        <dbReference type="EC" id="2.3.1.47"/>
    </reaction>
</comment>
<dbReference type="InterPro" id="IPR022834">
    <property type="entry name" value="AONS_Proteobacteria"/>
</dbReference>
<feature type="modified residue" description="N6-(pyridoxal phosphate)lysine" evidence="9 10">
    <location>
        <position position="235"/>
    </location>
</feature>
<dbReference type="InterPro" id="IPR015424">
    <property type="entry name" value="PyrdxlP-dep_Trfase"/>
</dbReference>
<dbReference type="Proteomes" id="UP000178885">
    <property type="component" value="Unassembled WGS sequence"/>
</dbReference>
<dbReference type="Pfam" id="PF00155">
    <property type="entry name" value="Aminotran_1_2"/>
    <property type="match status" value="1"/>
</dbReference>
<dbReference type="EMBL" id="MFSU01000004">
    <property type="protein sequence ID" value="OGI49171.1"/>
    <property type="molecule type" value="Genomic_DNA"/>
</dbReference>
<evidence type="ECO:0000256" key="1">
    <source>
        <dbReference type="ARBA" id="ARBA00001933"/>
    </source>
</evidence>
<comment type="similarity">
    <text evidence="3 9">Belongs to the class-II pyridoxal-phosphate-dependent aminotransferase family. BioF subfamily.</text>
</comment>
<evidence type="ECO:0000256" key="2">
    <source>
        <dbReference type="ARBA" id="ARBA00004746"/>
    </source>
</evidence>
<dbReference type="InterPro" id="IPR015421">
    <property type="entry name" value="PyrdxlP-dep_Trfase_major"/>
</dbReference>
<dbReference type="SUPFAM" id="SSF53383">
    <property type="entry name" value="PLP-dependent transferases"/>
    <property type="match status" value="1"/>
</dbReference>
<protein>
    <recommendedName>
        <fullName evidence="9">8-amino-7-oxononanoate synthase</fullName>
        <shortName evidence="9">AONS</shortName>
        <ecNumber evidence="9">2.3.1.47</ecNumber>
    </recommendedName>
    <alternativeName>
        <fullName evidence="9">7-keto-8-amino-pelargonic acid synthase</fullName>
        <shortName evidence="9">7-KAP synthase</shortName>
        <shortName evidence="9">KAPA synthase</shortName>
    </alternativeName>
    <alternativeName>
        <fullName evidence="9">8-amino-7-ketopelargonate synthase</fullName>
    </alternativeName>
</protein>
<dbReference type="GO" id="GO:0008710">
    <property type="term" value="F:8-amino-7-oxononanoate synthase activity"/>
    <property type="evidence" value="ECO:0007669"/>
    <property type="project" value="UniProtKB-UniRule"/>
</dbReference>
<dbReference type="Gene3D" id="3.40.640.10">
    <property type="entry name" value="Type I PLP-dependent aspartate aminotransferase-like (Major domain)"/>
    <property type="match status" value="1"/>
</dbReference>
<evidence type="ECO:0000256" key="8">
    <source>
        <dbReference type="ARBA" id="ARBA00047715"/>
    </source>
</evidence>
<feature type="binding site" evidence="9">
    <location>
        <position position="18"/>
    </location>
    <ligand>
        <name>substrate</name>
    </ligand>
</feature>
<evidence type="ECO:0000256" key="10">
    <source>
        <dbReference type="PIRSR" id="PIRSR604723-51"/>
    </source>
</evidence>
<feature type="binding site" evidence="9">
    <location>
        <begin position="105"/>
        <end position="106"/>
    </location>
    <ligand>
        <name>pyridoxal 5'-phosphate</name>
        <dbReference type="ChEBI" id="CHEBI:597326"/>
    </ligand>
</feature>
<dbReference type="PANTHER" id="PTHR13693">
    <property type="entry name" value="CLASS II AMINOTRANSFERASE/8-AMINO-7-OXONONANOATE SYNTHASE"/>
    <property type="match status" value="1"/>
</dbReference>
<keyword evidence="7 9" id="KW-0663">Pyridoxal phosphate</keyword>
<dbReference type="InterPro" id="IPR015422">
    <property type="entry name" value="PyrdxlP-dep_Trfase_small"/>
</dbReference>
<dbReference type="GO" id="GO:0030170">
    <property type="term" value="F:pyridoxal phosphate binding"/>
    <property type="evidence" value="ECO:0007669"/>
    <property type="project" value="UniProtKB-UniRule"/>
</dbReference>
<dbReference type="AlphaFoldDB" id="A0A1F6TVM7"/>
<dbReference type="Gene3D" id="3.90.1150.10">
    <property type="entry name" value="Aspartate Aminotransferase, domain 1"/>
    <property type="match status" value="1"/>
</dbReference>
<organism evidence="12 13">
    <name type="scientific">Candidatus Muproteobacteria bacterium RBG_16_65_34</name>
    <dbReference type="NCBI Taxonomy" id="1817760"/>
    <lineage>
        <taxon>Bacteria</taxon>
        <taxon>Pseudomonadati</taxon>
        <taxon>Pseudomonadota</taxon>
        <taxon>Candidatus Muproteobacteria</taxon>
    </lineage>
</organism>
<evidence type="ECO:0000256" key="9">
    <source>
        <dbReference type="HAMAP-Rule" id="MF_01693"/>
    </source>
</evidence>
<dbReference type="PROSITE" id="PS00599">
    <property type="entry name" value="AA_TRANSFER_CLASS_2"/>
    <property type="match status" value="1"/>
</dbReference>
<evidence type="ECO:0000256" key="7">
    <source>
        <dbReference type="ARBA" id="ARBA00022898"/>
    </source>
</evidence>
<dbReference type="UniPathway" id="UPA00078"/>
<accession>A0A1F6TVM7</accession>
<comment type="function">
    <text evidence="9">Catalyzes the decarboxylative condensation of pimeloyl-[acyl-carrier protein] and L-alanine to produce 8-amino-7-oxononanoate (AON), [acyl-carrier protein], and carbon dioxide.</text>
</comment>
<dbReference type="InterPro" id="IPR004723">
    <property type="entry name" value="AONS_Archaea/Proteobacteria"/>
</dbReference>
<reference evidence="12 13" key="1">
    <citation type="journal article" date="2016" name="Nat. Commun.">
        <title>Thousands of microbial genomes shed light on interconnected biogeochemical processes in an aquifer system.</title>
        <authorList>
            <person name="Anantharaman K."/>
            <person name="Brown C.T."/>
            <person name="Hug L.A."/>
            <person name="Sharon I."/>
            <person name="Castelle C.J."/>
            <person name="Probst A.J."/>
            <person name="Thomas B.C."/>
            <person name="Singh A."/>
            <person name="Wilkins M.J."/>
            <person name="Karaoz U."/>
            <person name="Brodie E.L."/>
            <person name="Williams K.H."/>
            <person name="Hubbard S.S."/>
            <person name="Banfield J.F."/>
        </authorList>
    </citation>
    <scope>NUCLEOTIDE SEQUENCE [LARGE SCALE GENOMIC DNA]</scope>
</reference>
<evidence type="ECO:0000256" key="4">
    <source>
        <dbReference type="ARBA" id="ARBA00011738"/>
    </source>
</evidence>
<evidence type="ECO:0000259" key="11">
    <source>
        <dbReference type="Pfam" id="PF00155"/>
    </source>
</evidence>
<comment type="pathway">
    <text evidence="2 9">Cofactor biosynthesis; biotin biosynthesis.</text>
</comment>
<dbReference type="InterPro" id="IPR004839">
    <property type="entry name" value="Aminotransferase_I/II_large"/>
</dbReference>
<evidence type="ECO:0000256" key="6">
    <source>
        <dbReference type="ARBA" id="ARBA00022756"/>
    </source>
</evidence>
<feature type="binding site" evidence="9">
    <location>
        <position position="232"/>
    </location>
    <ligand>
        <name>pyridoxal 5'-phosphate</name>
        <dbReference type="ChEBI" id="CHEBI:597326"/>
    </ligand>
</feature>